<feature type="transmembrane region" description="Helical" evidence="4">
    <location>
        <begin position="93"/>
        <end position="110"/>
    </location>
</feature>
<evidence type="ECO:0000256" key="3">
    <source>
        <dbReference type="PROSITE-ProRule" id="PRU00339"/>
    </source>
</evidence>
<dbReference type="EMBL" id="MGJL01000013">
    <property type="protein sequence ID" value="OGN07981.1"/>
    <property type="molecule type" value="Genomic_DNA"/>
</dbReference>
<dbReference type="PANTHER" id="PTHR44227:SF3">
    <property type="entry name" value="PROTEIN O-MANNOSYL-TRANSFERASE TMTC4"/>
    <property type="match status" value="1"/>
</dbReference>
<dbReference type="InterPro" id="IPR052346">
    <property type="entry name" value="O-mannosyl-transferase_TMTC"/>
</dbReference>
<feature type="transmembrane region" description="Helical" evidence="4">
    <location>
        <begin position="156"/>
        <end position="177"/>
    </location>
</feature>
<comment type="caution">
    <text evidence="5">The sequence shown here is derived from an EMBL/GenBank/DDBJ whole genome shotgun (WGS) entry which is preliminary data.</text>
</comment>
<evidence type="ECO:0000313" key="5">
    <source>
        <dbReference type="EMBL" id="OGN07981.1"/>
    </source>
</evidence>
<feature type="transmembrane region" description="Helical" evidence="4">
    <location>
        <begin position="229"/>
        <end position="251"/>
    </location>
</feature>
<keyword evidence="4" id="KW-1133">Transmembrane helix</keyword>
<evidence type="ECO:0000256" key="1">
    <source>
        <dbReference type="ARBA" id="ARBA00022737"/>
    </source>
</evidence>
<proteinExistence type="predicted"/>
<evidence type="ECO:0000313" key="6">
    <source>
        <dbReference type="Proteomes" id="UP000178023"/>
    </source>
</evidence>
<dbReference type="PROSITE" id="PS50005">
    <property type="entry name" value="TPR"/>
    <property type="match status" value="2"/>
</dbReference>
<feature type="non-terminal residue" evidence="5">
    <location>
        <position position="1"/>
    </location>
</feature>
<name>A0A1F8F4B5_9BACT</name>
<dbReference type="AlphaFoldDB" id="A0A1F8F4B5"/>
<organism evidence="5 6">
    <name type="scientific">Candidatus Yanofskybacteria bacterium RIFCSPHIGHO2_01_FULL_45_42</name>
    <dbReference type="NCBI Taxonomy" id="1802671"/>
    <lineage>
        <taxon>Bacteria</taxon>
        <taxon>Candidatus Yanofskyibacteriota</taxon>
    </lineage>
</organism>
<keyword evidence="2 3" id="KW-0802">TPR repeat</keyword>
<keyword evidence="4" id="KW-0812">Transmembrane</keyword>
<dbReference type="InterPro" id="IPR011990">
    <property type="entry name" value="TPR-like_helical_dom_sf"/>
</dbReference>
<gene>
    <name evidence="5" type="ORF">A2750_01695</name>
</gene>
<feature type="transmembrane region" description="Helical" evidence="4">
    <location>
        <begin position="36"/>
        <end position="57"/>
    </location>
</feature>
<dbReference type="Gene3D" id="1.25.40.10">
    <property type="entry name" value="Tetratricopeptide repeat domain"/>
    <property type="match status" value="1"/>
</dbReference>
<feature type="transmembrane region" description="Helical" evidence="4">
    <location>
        <begin position="117"/>
        <end position="136"/>
    </location>
</feature>
<feature type="transmembrane region" description="Helical" evidence="4">
    <location>
        <begin position="289"/>
        <end position="307"/>
    </location>
</feature>
<keyword evidence="4" id="KW-0472">Membrane</keyword>
<feature type="repeat" description="TPR" evidence="3">
    <location>
        <begin position="488"/>
        <end position="521"/>
    </location>
</feature>
<evidence type="ECO:0008006" key="7">
    <source>
        <dbReference type="Google" id="ProtNLM"/>
    </source>
</evidence>
<dbReference type="SMART" id="SM00028">
    <property type="entry name" value="TPR"/>
    <property type="match status" value="3"/>
</dbReference>
<accession>A0A1F8F4B5</accession>
<dbReference type="Pfam" id="PF13181">
    <property type="entry name" value="TPR_8"/>
    <property type="match status" value="1"/>
</dbReference>
<dbReference type="SUPFAM" id="SSF48452">
    <property type="entry name" value="TPR-like"/>
    <property type="match status" value="1"/>
</dbReference>
<protein>
    <recommendedName>
        <fullName evidence="7">Dolichyl-phosphate-mannose--protein mannosyltransferase</fullName>
    </recommendedName>
</protein>
<dbReference type="Proteomes" id="UP000178023">
    <property type="component" value="Unassembled WGS sequence"/>
</dbReference>
<dbReference type="PANTHER" id="PTHR44227">
    <property type="match status" value="1"/>
</dbReference>
<sequence>FFAAPYHQRSPHSGLFRPLPVVSYALEYRMLGSKPWHFHVVNILLHSFNAVLAYLLLFKLSKNEKLASLAALLFLFHPIHTEAVTSIVGRAELLAFFWAVLAAIVSLRGFGLLEAGAFFLALLSKESALAVLPILIFIKRWRLNLPWSAVWRKSVYLAPALAVYFLLRYLALGEYMFKSGVVNFIENPLKFLPLAERLGTAFKVLSLYVLKLLWPVHLSADYSYSSFGFVNMTSVSALLGLAILAVSVAVLWKKRRGWLAVGIAFFFFPYLLISNLALTTGTVMAERLMYLPSLGFLAVLSYAALGLAGRRKTLLWAAAGVMLVWYGYLVFDRNKDWFSDEKIFTAAERLHPDSMIPRVALAAIDMQNEKWAEAKHELDRAVSIYSGYSPLQNLLGVWAGHSGDQKAAEGYFIKSAELNPKSINPRVNLANLYIKQKQYQKALEHLVVLVELNPARDFAVKYGYLLIAVGKSNEAISVANKYLSTNDAEYFSILGTAYFNNKDYIRALEYLLKAKQYGKSDPAIDEMINMAGNKIP</sequence>
<feature type="transmembrane region" description="Helical" evidence="4">
    <location>
        <begin position="258"/>
        <end position="277"/>
    </location>
</feature>
<evidence type="ECO:0000256" key="2">
    <source>
        <dbReference type="ARBA" id="ARBA00022803"/>
    </source>
</evidence>
<feature type="repeat" description="TPR" evidence="3">
    <location>
        <begin position="423"/>
        <end position="456"/>
    </location>
</feature>
<reference evidence="5 6" key="1">
    <citation type="journal article" date="2016" name="Nat. Commun.">
        <title>Thousands of microbial genomes shed light on interconnected biogeochemical processes in an aquifer system.</title>
        <authorList>
            <person name="Anantharaman K."/>
            <person name="Brown C.T."/>
            <person name="Hug L.A."/>
            <person name="Sharon I."/>
            <person name="Castelle C.J."/>
            <person name="Probst A.J."/>
            <person name="Thomas B.C."/>
            <person name="Singh A."/>
            <person name="Wilkins M.J."/>
            <person name="Karaoz U."/>
            <person name="Brodie E.L."/>
            <person name="Williams K.H."/>
            <person name="Hubbard S.S."/>
            <person name="Banfield J.F."/>
        </authorList>
    </citation>
    <scope>NUCLEOTIDE SEQUENCE [LARGE SCALE GENOMIC DNA]</scope>
</reference>
<dbReference type="InterPro" id="IPR019734">
    <property type="entry name" value="TPR_rpt"/>
</dbReference>
<feature type="transmembrane region" description="Helical" evidence="4">
    <location>
        <begin position="314"/>
        <end position="331"/>
    </location>
</feature>
<evidence type="ECO:0000256" key="4">
    <source>
        <dbReference type="SAM" id="Phobius"/>
    </source>
</evidence>
<keyword evidence="1" id="KW-0677">Repeat</keyword>